<dbReference type="RefSeq" id="WP_351977225.1">
    <property type="nucleotide sequence ID" value="NZ_JBEPBX010000018.1"/>
</dbReference>
<reference evidence="2 3" key="1">
    <citation type="submission" date="2024-06" db="EMBL/GenBank/DDBJ databases">
        <title>The Natural Products Discovery Center: Release of the First 8490 Sequenced Strains for Exploring Actinobacteria Biosynthetic Diversity.</title>
        <authorList>
            <person name="Kalkreuter E."/>
            <person name="Kautsar S.A."/>
            <person name="Yang D."/>
            <person name="Bader C.D."/>
            <person name="Teijaro C.N."/>
            <person name="Fluegel L."/>
            <person name="Davis C.M."/>
            <person name="Simpson J.R."/>
            <person name="Lauterbach L."/>
            <person name="Steele A.D."/>
            <person name="Gui C."/>
            <person name="Meng S."/>
            <person name="Li G."/>
            <person name="Viehrig K."/>
            <person name="Ye F."/>
            <person name="Su P."/>
            <person name="Kiefer A.F."/>
            <person name="Nichols A."/>
            <person name="Cepeda A.J."/>
            <person name="Yan W."/>
            <person name="Fan B."/>
            <person name="Jiang Y."/>
            <person name="Adhikari A."/>
            <person name="Zheng C.-J."/>
            <person name="Schuster L."/>
            <person name="Cowan T.M."/>
            <person name="Smanski M.J."/>
            <person name="Chevrette M.G."/>
            <person name="De Carvalho L.P.S."/>
            <person name="Shen B."/>
        </authorList>
    </citation>
    <scope>NUCLEOTIDE SEQUENCE [LARGE SCALE GENOMIC DNA]</scope>
    <source>
        <strain evidence="2 3">NPDC000837</strain>
    </source>
</reference>
<dbReference type="Gene3D" id="3.30.450.180">
    <property type="match status" value="1"/>
</dbReference>
<gene>
    <name evidence="2" type="ORF">ABT276_20570</name>
</gene>
<dbReference type="InterPro" id="IPR041413">
    <property type="entry name" value="MLTR_LBD"/>
</dbReference>
<organism evidence="2 3">
    <name type="scientific">Streptomyces xantholiticus</name>
    <dbReference type="NCBI Taxonomy" id="68285"/>
    <lineage>
        <taxon>Bacteria</taxon>
        <taxon>Bacillati</taxon>
        <taxon>Actinomycetota</taxon>
        <taxon>Actinomycetes</taxon>
        <taxon>Kitasatosporales</taxon>
        <taxon>Streptomycetaceae</taxon>
        <taxon>Streptomyces</taxon>
    </lineage>
</organism>
<evidence type="ECO:0000313" key="2">
    <source>
        <dbReference type="EMBL" id="MER6615711.1"/>
    </source>
</evidence>
<sequence>MAGDKAHSSFPIRSERAEDAFAESIVAGLKDAASRCPRDARLDRLVRELREVSDAIARQWETETAAAQHTTDLKTIRHPQIGDIRLDRDVLIVPGADLRMVTCTAAAGSSDAGKPDLLRLTAGRTATALT</sequence>
<dbReference type="EMBL" id="JBEPBX010000018">
    <property type="protein sequence ID" value="MER6615711.1"/>
    <property type="molecule type" value="Genomic_DNA"/>
</dbReference>
<comment type="caution">
    <text evidence="2">The sequence shown here is derived from an EMBL/GenBank/DDBJ whole genome shotgun (WGS) entry which is preliminary data.</text>
</comment>
<dbReference type="PANTHER" id="PTHR35010:SF2">
    <property type="entry name" value="BLL4672 PROTEIN"/>
    <property type="match status" value="1"/>
</dbReference>
<protein>
    <recommendedName>
        <fullName evidence="1">MmyB-like transcription regulator ligand binding domain-containing protein</fullName>
    </recommendedName>
</protein>
<evidence type="ECO:0000259" key="1">
    <source>
        <dbReference type="Pfam" id="PF17765"/>
    </source>
</evidence>
<keyword evidence="3" id="KW-1185">Reference proteome</keyword>
<proteinExistence type="predicted"/>
<feature type="domain" description="MmyB-like transcription regulator ligand binding" evidence="1">
    <location>
        <begin position="18"/>
        <end position="114"/>
    </location>
</feature>
<evidence type="ECO:0000313" key="3">
    <source>
        <dbReference type="Proteomes" id="UP001445472"/>
    </source>
</evidence>
<dbReference type="Pfam" id="PF17765">
    <property type="entry name" value="MLTR_LBD"/>
    <property type="match status" value="1"/>
</dbReference>
<name>A0ABV1UY44_9ACTN</name>
<dbReference type="Proteomes" id="UP001445472">
    <property type="component" value="Unassembled WGS sequence"/>
</dbReference>
<dbReference type="PANTHER" id="PTHR35010">
    <property type="entry name" value="BLL4672 PROTEIN-RELATED"/>
    <property type="match status" value="1"/>
</dbReference>
<accession>A0ABV1UY44</accession>